<dbReference type="Gene3D" id="3.40.50.720">
    <property type="entry name" value="NAD(P)-binding Rossmann-like Domain"/>
    <property type="match status" value="2"/>
</dbReference>
<dbReference type="PANTHER" id="PTHR43491">
    <property type="entry name" value="UDP-N-ACETYL-D-MANNOSAMINE DEHYDROGENASE"/>
    <property type="match status" value="1"/>
</dbReference>
<dbReference type="InterPro" id="IPR036291">
    <property type="entry name" value="NAD(P)-bd_dom_sf"/>
</dbReference>
<dbReference type="InterPro" id="IPR028359">
    <property type="entry name" value="UDP_ManNAc/GlcNAc_DH"/>
</dbReference>
<proteinExistence type="predicted"/>
<dbReference type="PIRSF" id="PIRSF500136">
    <property type="entry name" value="UDP_ManNAc_DH"/>
    <property type="match status" value="1"/>
</dbReference>
<dbReference type="SUPFAM" id="SSF51735">
    <property type="entry name" value="NAD(P)-binding Rossmann-fold domains"/>
    <property type="match status" value="1"/>
</dbReference>
<dbReference type="PIRSF" id="PIRSF000124">
    <property type="entry name" value="UDPglc_GDPman_dh"/>
    <property type="match status" value="1"/>
</dbReference>
<dbReference type="OrthoDB" id="9803238at2"/>
<evidence type="ECO:0000256" key="2">
    <source>
        <dbReference type="ARBA" id="ARBA00023027"/>
    </source>
</evidence>
<dbReference type="InterPro" id="IPR014026">
    <property type="entry name" value="UDP-Glc/GDP-Man_DH_dimer"/>
</dbReference>
<dbReference type="InterPro" id="IPR008927">
    <property type="entry name" value="6-PGluconate_DH-like_C_sf"/>
</dbReference>
<dbReference type="Pfam" id="PF00984">
    <property type="entry name" value="UDPG_MGDP_dh"/>
    <property type="match status" value="1"/>
</dbReference>
<dbReference type="GO" id="GO:0051287">
    <property type="term" value="F:NAD binding"/>
    <property type="evidence" value="ECO:0007669"/>
    <property type="project" value="InterPro"/>
</dbReference>
<dbReference type="EC" id="1.1.1.136" evidence="4"/>
<dbReference type="EMBL" id="CP025197">
    <property type="protein sequence ID" value="AUG57914.1"/>
    <property type="molecule type" value="Genomic_DNA"/>
</dbReference>
<accession>A0A2K9ECP4</accession>
<keyword evidence="2" id="KW-0520">NAD</keyword>
<dbReference type="InterPro" id="IPR028098">
    <property type="entry name" value="Glyco_trans_4-like_N"/>
</dbReference>
<dbReference type="Gene3D" id="3.40.50.2000">
    <property type="entry name" value="Glycogen Phosphorylase B"/>
    <property type="match status" value="2"/>
</dbReference>
<dbReference type="RefSeq" id="WP_108593945.1">
    <property type="nucleotide sequence ID" value="NZ_CP025197.1"/>
</dbReference>
<dbReference type="SMART" id="SM00984">
    <property type="entry name" value="UDPG_MGDP_dh_C"/>
    <property type="match status" value="1"/>
</dbReference>
<sequence length="899" mass="102896">MSGECVKRKKVLFIAYVFPPISGSGVQRSLKFIKYLRNYGWEPVVVTVGDTKAAFFDETLFSDIPEGIEIIRINRPGIIDDFYVNELFNVYSKIVPVNILNEYISIINKYKLINLNWLLLPDVHIPWANEVIKEIHKYCNFDEIDLIYSTSGPYSDHIIGYYLKKEYNKPWVADFRDEWTNNPMIKPNKKNIVYIVLREMEKKIVEFADKIITTTDGAASNYKKIFNLKDDKVVTITNGYDEEDFKEISLGKNKSNNKDNEKDQNKRFTIIHNGVLYGNRSPIPFINVIKNLVDGNKISKDKIVVYFAYTDKDEEYKAYIKERGLEECIQFSGYLSHKESLKKASNADLLLLIIGEEEKWKTVHAGKVFEYLRLCKPIMGLSPKGSVTEELLTETGRGKNFDFSDYEGMESYILEIYEKWQEDKLNACILKDYKINEDIIKFERKNLTKKLADVFNELIHHKKFLESIKNKIKEKKAIIGIIGLGYVGLPLALTFAESGYRVIGFDKDEKKIVKINEEKVSYIKHIHDSRVKNSVENGRLFATSDLSKVENLDAIILCLPTPLNKYREPDLSFVINSVNGILPFLKKGQLISLESTTYPGTTEEEIIPKIEKRGFKIGKDFFVVYSPEREDPGNLNFTTKTVPKVVGGATKTCLEIGVSLYESVIEEVVPVNSLKAAELTKLLENIYRAVNIGLVNEMKIVADKMGIDIWEVIKAASTKPFGFTPFYPGPGLGGHCIPIDPFYLTWKAKEYGICTKFIELAGEVNTMMPFWVVDKVVEGLNNSEKSLKNSNILVLGLSYKKNIDDTRESPSVELIKILKSKGANVFFSDPYIKKFPKKRKCFFDLESIEITAENLEKMDCVLISTDHDAFDFDFILRHSKLIVDTRGVYRGSYENVIKA</sequence>
<dbReference type="InterPro" id="IPR001732">
    <property type="entry name" value="UDP-Glc/GDP-Man_DH_N"/>
</dbReference>
<dbReference type="PANTHER" id="PTHR43491:SF1">
    <property type="entry name" value="UDP-N-ACETYL-D-MANNOSAMINE DEHYDROGENASE"/>
    <property type="match status" value="1"/>
</dbReference>
<evidence type="ECO:0000259" key="3">
    <source>
        <dbReference type="SMART" id="SM00984"/>
    </source>
</evidence>
<organism evidence="4 5">
    <name type="scientific">Acetivibrio saccincola</name>
    <dbReference type="NCBI Taxonomy" id="1677857"/>
    <lineage>
        <taxon>Bacteria</taxon>
        <taxon>Bacillati</taxon>
        <taxon>Bacillota</taxon>
        <taxon>Clostridia</taxon>
        <taxon>Eubacteriales</taxon>
        <taxon>Oscillospiraceae</taxon>
        <taxon>Acetivibrio</taxon>
    </lineage>
</organism>
<gene>
    <name evidence="4" type="primary">wbpA1</name>
    <name evidence="4" type="ORF">HVS_10085</name>
</gene>
<dbReference type="InterPro" id="IPR014027">
    <property type="entry name" value="UDP-Glc/GDP-Man_DH_C"/>
</dbReference>
<dbReference type="GO" id="GO:0047004">
    <property type="term" value="F:UDP-N-acetylglucosamine 6-dehydrogenase activity"/>
    <property type="evidence" value="ECO:0007669"/>
    <property type="project" value="UniProtKB-EC"/>
</dbReference>
<protein>
    <submittedName>
        <fullName evidence="4">UDP-N-acetyl-D-glucosamine 6-dehydrogenase</fullName>
        <ecNumber evidence="4">1.1.1.136</ecNumber>
    </submittedName>
</protein>
<dbReference type="Pfam" id="PF03721">
    <property type="entry name" value="UDPG_MGDP_dh_N"/>
    <property type="match status" value="1"/>
</dbReference>
<keyword evidence="1 4" id="KW-0560">Oxidoreductase</keyword>
<dbReference type="SUPFAM" id="SSF48179">
    <property type="entry name" value="6-phosphogluconate dehydrogenase C-terminal domain-like"/>
    <property type="match status" value="1"/>
</dbReference>
<dbReference type="InterPro" id="IPR036220">
    <property type="entry name" value="UDP-Glc/GDP-Man_DH_C_sf"/>
</dbReference>
<dbReference type="GO" id="GO:0016628">
    <property type="term" value="F:oxidoreductase activity, acting on the CH-CH group of donors, NAD or NADP as acceptor"/>
    <property type="evidence" value="ECO:0007669"/>
    <property type="project" value="InterPro"/>
</dbReference>
<dbReference type="SUPFAM" id="SSF52413">
    <property type="entry name" value="UDP-glucose/GDP-mannose dehydrogenase C-terminal domain"/>
    <property type="match status" value="1"/>
</dbReference>
<dbReference type="SUPFAM" id="SSF53756">
    <property type="entry name" value="UDP-Glycosyltransferase/glycogen phosphorylase"/>
    <property type="match status" value="1"/>
</dbReference>
<dbReference type="Pfam" id="PF03720">
    <property type="entry name" value="UDPG_MGDP_dh_C"/>
    <property type="match status" value="1"/>
</dbReference>
<evidence type="ECO:0000313" key="5">
    <source>
        <dbReference type="Proteomes" id="UP000233534"/>
    </source>
</evidence>
<evidence type="ECO:0000256" key="1">
    <source>
        <dbReference type="ARBA" id="ARBA00023002"/>
    </source>
</evidence>
<dbReference type="GO" id="GO:0000271">
    <property type="term" value="P:polysaccharide biosynthetic process"/>
    <property type="evidence" value="ECO:0007669"/>
    <property type="project" value="InterPro"/>
</dbReference>
<dbReference type="Pfam" id="PF13439">
    <property type="entry name" value="Glyco_transf_4"/>
    <property type="match status" value="1"/>
</dbReference>
<name>A0A2K9ECP4_9FIRM</name>
<feature type="domain" description="UDP-glucose/GDP-mannose dehydrogenase C-terminal" evidence="3">
    <location>
        <begin position="793"/>
        <end position="891"/>
    </location>
</feature>
<dbReference type="CDD" id="cd03794">
    <property type="entry name" value="GT4_WbuB-like"/>
    <property type="match status" value="1"/>
</dbReference>
<dbReference type="AlphaFoldDB" id="A0A2K9ECP4"/>
<dbReference type="KEGG" id="hsc:HVS_10085"/>
<evidence type="ECO:0000313" key="4">
    <source>
        <dbReference type="EMBL" id="AUG57914.1"/>
    </source>
</evidence>
<reference evidence="4 5" key="1">
    <citation type="submission" date="2017-12" db="EMBL/GenBank/DDBJ databases">
        <title>Complete genome sequence of Herbivorax saccincola GGR1, a novel Cellulosome-producing hydrolytic bacterium in a thermophilic biogas plant, established by Illumina and Nanopore MinION sequencing.</title>
        <authorList>
            <person name="Pechtl A."/>
            <person name="Ruckert C."/>
            <person name="Koeck D.E."/>
            <person name="Maus I."/>
            <person name="Winkler A."/>
            <person name="Kalinowski J."/>
            <person name="Puhler A."/>
            <person name="Schwarz W.W."/>
            <person name="Zverlov V.V."/>
            <person name="Schluter A."/>
            <person name="Liebl W."/>
        </authorList>
    </citation>
    <scope>NUCLEOTIDE SEQUENCE [LARGE SCALE GENOMIC DNA]</scope>
    <source>
        <strain evidence="5">SR1</strain>
    </source>
</reference>
<keyword evidence="5" id="KW-1185">Reference proteome</keyword>
<dbReference type="NCBIfam" id="TIGR03026">
    <property type="entry name" value="NDP-sugDHase"/>
    <property type="match status" value="1"/>
</dbReference>
<dbReference type="InterPro" id="IPR017476">
    <property type="entry name" value="UDP-Glc/GDP-Man"/>
</dbReference>
<dbReference type="Proteomes" id="UP000233534">
    <property type="component" value="Chromosome"/>
</dbReference>